<reference evidence="2" key="1">
    <citation type="journal article" date="2011" name="Proc. R. Soc. B">
        <title>Intercontinental dispersal by a microendemic burrowing reptile (Dibamidae).</title>
        <authorList>
            <person name="Townsend T.M."/>
            <person name="Leavitt D.H."/>
            <person name="Reeder T.W."/>
        </authorList>
    </citation>
    <scope>NUCLEOTIDE SEQUENCE</scope>
</reference>
<feature type="region of interest" description="Disordered" evidence="1">
    <location>
        <begin position="235"/>
        <end position="317"/>
    </location>
</feature>
<name>E9P2N1_BIPBI</name>
<organism evidence="2">
    <name type="scientific">Bipes biporus</name>
    <name type="common">Baja worm lizard</name>
    <dbReference type="NCBI Taxonomy" id="52188"/>
    <lineage>
        <taxon>Eukaryota</taxon>
        <taxon>Metazoa</taxon>
        <taxon>Chordata</taxon>
        <taxon>Craniata</taxon>
        <taxon>Vertebrata</taxon>
        <taxon>Euteleostomi</taxon>
        <taxon>Lepidosauria</taxon>
        <taxon>Squamata</taxon>
        <taxon>Bifurcata</taxon>
        <taxon>Unidentata</taxon>
        <taxon>Episquamata</taxon>
        <taxon>Laterata</taxon>
        <taxon>Lacertibaenia</taxon>
        <taxon>Amphisbaenia</taxon>
        <taxon>Bipedidae</taxon>
        <taxon>Bipes</taxon>
    </lineage>
</organism>
<feature type="non-terminal residue" evidence="2">
    <location>
        <position position="1"/>
    </location>
</feature>
<feature type="compositionally biased region" description="Basic and acidic residues" evidence="1">
    <location>
        <begin position="75"/>
        <end position="92"/>
    </location>
</feature>
<evidence type="ECO:0000313" key="2">
    <source>
        <dbReference type="EMBL" id="ADW86205.1"/>
    </source>
</evidence>
<protein>
    <submittedName>
        <fullName evidence="2">Natural killer-tumor recognition protein</fullName>
    </submittedName>
</protein>
<accession>E9P2N1</accession>
<feature type="compositionally biased region" description="Basic and acidic residues" evidence="1">
    <location>
        <begin position="160"/>
        <end position="187"/>
    </location>
</feature>
<feature type="non-terminal residue" evidence="2">
    <location>
        <position position="317"/>
    </location>
</feature>
<dbReference type="AlphaFoldDB" id="E9P2N1"/>
<dbReference type="EMBL" id="HQ876286">
    <property type="protein sequence ID" value="ADW86205.1"/>
    <property type="molecule type" value="Genomic_DNA"/>
</dbReference>
<evidence type="ECO:0000256" key="1">
    <source>
        <dbReference type="SAM" id="MobiDB-lite"/>
    </source>
</evidence>
<proteinExistence type="predicted"/>
<sequence>EEEEEEKEEEVAIKPVMKEREEQSVIPAKDKNQDQDSEHGKMLKDQMKDDRKLHEGSSDKTGGHTSPAVKQLGQGHREEATSEHVLQPDKYLDVSGSADAPKVTNDNNEVDVPQADDMEICTPDHNSPVKVELSPVNLKVTLQEAKTHKSTDGPGSSDAESAKQQHLNGKEVNHHHQEDNKEREKQNPKLPAAIGAVENVLKTEMAENVQSSTADNKWKPLQGVGNLQVAAPVAAASYPSEARNGPPSSESKPQGLRIEIKSKNKIRPGSLFDEVRKTARLNRRPRNHESSSEEDSPTRENSQSRSHSRSRSKSDPK</sequence>
<gene>
    <name evidence="2" type="primary">NKTR</name>
</gene>
<feature type="region of interest" description="Disordered" evidence="1">
    <location>
        <begin position="1"/>
        <end position="198"/>
    </location>
</feature>
<feature type="compositionally biased region" description="Basic and acidic residues" evidence="1">
    <location>
        <begin position="10"/>
        <end position="62"/>
    </location>
</feature>